<protein>
    <submittedName>
        <fullName evidence="2">Uncharacterized protein</fullName>
    </submittedName>
</protein>
<sequence>MARKQAKSHRFFGSRTSRSVTSDLPSGGSQGSFKASVDVPSITMPANPDRKLLSMIFHRSNNTSSSDPLATETTDNSIGSQVNAAQQAMDGMKSIPQALQTTIGLVGEADAAVMSIQNITAILRPLKLFNSFVTNLSNVHPYVQFALGILTAASQLLIDQANLESAVFGLLNTVKDVYEFLMEKDTLENIDSMKETLRKISQEMSATALFVIKYCKKTELFGTNRGPRRFRPADRRPWPRQRIWAT</sequence>
<feature type="region of interest" description="Disordered" evidence="1">
    <location>
        <begin position="1"/>
        <end position="41"/>
    </location>
</feature>
<dbReference type="AlphaFoldDB" id="A0A0C9Z918"/>
<evidence type="ECO:0000256" key="1">
    <source>
        <dbReference type="SAM" id="MobiDB-lite"/>
    </source>
</evidence>
<dbReference type="OrthoDB" id="3267051at2759"/>
<evidence type="ECO:0000313" key="3">
    <source>
        <dbReference type="Proteomes" id="UP000054018"/>
    </source>
</evidence>
<name>A0A0C9Z918_9AGAM</name>
<dbReference type="STRING" id="765257.A0A0C9Z918"/>
<feature type="compositionally biased region" description="Polar residues" evidence="1">
    <location>
        <begin position="14"/>
        <end position="24"/>
    </location>
</feature>
<feature type="compositionally biased region" description="Basic residues" evidence="1">
    <location>
        <begin position="1"/>
        <end position="12"/>
    </location>
</feature>
<accession>A0A0C9Z918</accession>
<gene>
    <name evidence="2" type="ORF">PISMIDRAFT_267739</name>
</gene>
<reference evidence="2 3" key="1">
    <citation type="submission" date="2014-04" db="EMBL/GenBank/DDBJ databases">
        <authorList>
            <consortium name="DOE Joint Genome Institute"/>
            <person name="Kuo A."/>
            <person name="Kohler A."/>
            <person name="Costa M.D."/>
            <person name="Nagy L.G."/>
            <person name="Floudas D."/>
            <person name="Copeland A."/>
            <person name="Barry K.W."/>
            <person name="Cichocki N."/>
            <person name="Veneault-Fourrey C."/>
            <person name="LaButti K."/>
            <person name="Lindquist E.A."/>
            <person name="Lipzen A."/>
            <person name="Lundell T."/>
            <person name="Morin E."/>
            <person name="Murat C."/>
            <person name="Sun H."/>
            <person name="Tunlid A."/>
            <person name="Henrissat B."/>
            <person name="Grigoriev I.V."/>
            <person name="Hibbett D.S."/>
            <person name="Martin F."/>
            <person name="Nordberg H.P."/>
            <person name="Cantor M.N."/>
            <person name="Hua S.X."/>
        </authorList>
    </citation>
    <scope>NUCLEOTIDE SEQUENCE [LARGE SCALE GENOMIC DNA]</scope>
    <source>
        <strain evidence="2 3">441</strain>
    </source>
</reference>
<dbReference type="Proteomes" id="UP000054018">
    <property type="component" value="Unassembled WGS sequence"/>
</dbReference>
<dbReference type="HOGENOM" id="CLU_1129452_0_0_1"/>
<reference evidence="3" key="2">
    <citation type="submission" date="2015-01" db="EMBL/GenBank/DDBJ databases">
        <title>Evolutionary Origins and Diversification of the Mycorrhizal Mutualists.</title>
        <authorList>
            <consortium name="DOE Joint Genome Institute"/>
            <consortium name="Mycorrhizal Genomics Consortium"/>
            <person name="Kohler A."/>
            <person name="Kuo A."/>
            <person name="Nagy L.G."/>
            <person name="Floudas D."/>
            <person name="Copeland A."/>
            <person name="Barry K.W."/>
            <person name="Cichocki N."/>
            <person name="Veneault-Fourrey C."/>
            <person name="LaButti K."/>
            <person name="Lindquist E.A."/>
            <person name="Lipzen A."/>
            <person name="Lundell T."/>
            <person name="Morin E."/>
            <person name="Murat C."/>
            <person name="Riley R."/>
            <person name="Ohm R."/>
            <person name="Sun H."/>
            <person name="Tunlid A."/>
            <person name="Henrissat B."/>
            <person name="Grigoriev I.V."/>
            <person name="Hibbett D.S."/>
            <person name="Martin F."/>
        </authorList>
    </citation>
    <scope>NUCLEOTIDE SEQUENCE [LARGE SCALE GENOMIC DNA]</scope>
    <source>
        <strain evidence="3">441</strain>
    </source>
</reference>
<keyword evidence="3" id="KW-1185">Reference proteome</keyword>
<dbReference type="EMBL" id="KN833858">
    <property type="protein sequence ID" value="KIK16408.1"/>
    <property type="molecule type" value="Genomic_DNA"/>
</dbReference>
<evidence type="ECO:0000313" key="2">
    <source>
        <dbReference type="EMBL" id="KIK16408.1"/>
    </source>
</evidence>
<proteinExistence type="predicted"/>
<organism evidence="2 3">
    <name type="scientific">Pisolithus microcarpus 441</name>
    <dbReference type="NCBI Taxonomy" id="765257"/>
    <lineage>
        <taxon>Eukaryota</taxon>
        <taxon>Fungi</taxon>
        <taxon>Dikarya</taxon>
        <taxon>Basidiomycota</taxon>
        <taxon>Agaricomycotina</taxon>
        <taxon>Agaricomycetes</taxon>
        <taxon>Agaricomycetidae</taxon>
        <taxon>Boletales</taxon>
        <taxon>Sclerodermatineae</taxon>
        <taxon>Pisolithaceae</taxon>
        <taxon>Pisolithus</taxon>
    </lineage>
</organism>